<protein>
    <submittedName>
        <fullName evidence="4">Transposase domain</fullName>
    </submittedName>
</protein>
<dbReference type="Pfam" id="PF13751">
    <property type="entry name" value="DDE_Tnp_1_6"/>
    <property type="match status" value="1"/>
</dbReference>
<feature type="coiled-coil region" evidence="1">
    <location>
        <begin position="216"/>
        <end position="243"/>
    </location>
</feature>
<dbReference type="NCBIfam" id="NF033551">
    <property type="entry name" value="transpos_IS1182"/>
    <property type="match status" value="1"/>
</dbReference>
<feature type="domain" description="Transposase DDE" evidence="3">
    <location>
        <begin position="355"/>
        <end position="478"/>
    </location>
</feature>
<evidence type="ECO:0000259" key="2">
    <source>
        <dbReference type="Pfam" id="PF05598"/>
    </source>
</evidence>
<organism evidence="4 5">
    <name type="scientific">Myroides marinus</name>
    <dbReference type="NCBI Taxonomy" id="703342"/>
    <lineage>
        <taxon>Bacteria</taxon>
        <taxon>Pseudomonadati</taxon>
        <taxon>Bacteroidota</taxon>
        <taxon>Flavobacteriia</taxon>
        <taxon>Flavobacteriales</taxon>
        <taxon>Flavobacteriaceae</taxon>
        <taxon>Myroides</taxon>
    </lineage>
</organism>
<dbReference type="RefSeq" id="WP_074745279.1">
    <property type="nucleotide sequence ID" value="NZ_FNYS01000004.1"/>
</dbReference>
<reference evidence="4 5" key="1">
    <citation type="submission" date="2016-10" db="EMBL/GenBank/DDBJ databases">
        <authorList>
            <person name="de Groot N.N."/>
        </authorList>
    </citation>
    <scope>NUCLEOTIDE SEQUENCE [LARGE SCALE GENOMIC DNA]</scope>
    <source>
        <strain evidence="4 5">DSM 23048</strain>
    </source>
</reference>
<keyword evidence="1" id="KW-0175">Coiled coil</keyword>
<evidence type="ECO:0000313" key="5">
    <source>
        <dbReference type="Proteomes" id="UP000183077"/>
    </source>
</evidence>
<dbReference type="AlphaFoldDB" id="A0A1H6TDU6"/>
<name>A0A1H6TDU6_9FLAO</name>
<dbReference type="PANTHER" id="PTHR33408">
    <property type="entry name" value="TRANSPOSASE"/>
    <property type="match status" value="1"/>
</dbReference>
<sequence length="482" mass="54667">MVGHQETISFSKYSELYDMLVPKSNTLRKINDLVDFSFIYEELSSKYCSNNGRMAYSPIRLFKYLLLKTIFDISDVDVVERSRYDLSFKYFLDMTIEEPVIDASTLTKFRKLRLEDTNLLELLISKSVALAVAKGIIKSDSIIVDATHTQSRSNSTSAIEFLRYRSKNLRKVIYETDANLKDQLPAKNTEDSVENEMAYCKALLDCLEKRQTISSLPKVSEKINVLKEALEDVQEQRDLSKDQDARIGYKSKEESFLGYKTHIAMSKERIITAAVVTSGEKGDGPVLPTLIEESIKNGMTVKSVIGDRAYSGKDNLVYAKENKIKVISKVNPVISQGARKKEDQFDFNKDADMFVCPAGHLAIRKATQGKKGDNVNQVKTYYFDVEKCKQCPLREGCYKPGAKTKSYSVSISSQTHLDQIAFEQTQEFKEQSKHRYKIEAKNAELKNVHGYDTAISYGLTSMQMQGALAIFTVNLKRILKLL</sequence>
<dbReference type="Proteomes" id="UP000183077">
    <property type="component" value="Unassembled WGS sequence"/>
</dbReference>
<dbReference type="PANTHER" id="PTHR33408:SF2">
    <property type="entry name" value="TRANSPOSASE DDE DOMAIN-CONTAINING PROTEIN"/>
    <property type="match status" value="1"/>
</dbReference>
<dbReference type="EMBL" id="FNYS01000004">
    <property type="protein sequence ID" value="SEI78228.1"/>
    <property type="molecule type" value="Genomic_DNA"/>
</dbReference>
<dbReference type="Pfam" id="PF05598">
    <property type="entry name" value="DUF772"/>
    <property type="match status" value="1"/>
</dbReference>
<evidence type="ECO:0000256" key="1">
    <source>
        <dbReference type="SAM" id="Coils"/>
    </source>
</evidence>
<proteinExistence type="predicted"/>
<feature type="domain" description="Transposase InsH N-terminal" evidence="2">
    <location>
        <begin position="18"/>
        <end position="111"/>
    </location>
</feature>
<accession>A0A1H6TDU6</accession>
<dbReference type="InterPro" id="IPR047629">
    <property type="entry name" value="IS1182_transpos"/>
</dbReference>
<gene>
    <name evidence="4" type="ORF">SAMN04488018_104197</name>
</gene>
<evidence type="ECO:0000259" key="3">
    <source>
        <dbReference type="Pfam" id="PF13751"/>
    </source>
</evidence>
<dbReference type="GeneID" id="82256603"/>
<dbReference type="InterPro" id="IPR008490">
    <property type="entry name" value="Transposase_InsH_N"/>
</dbReference>
<dbReference type="InterPro" id="IPR025668">
    <property type="entry name" value="Tnp_DDE_dom"/>
</dbReference>
<evidence type="ECO:0000313" key="4">
    <source>
        <dbReference type="EMBL" id="SEI78228.1"/>
    </source>
</evidence>